<dbReference type="Proteomes" id="UP000501421">
    <property type="component" value="Chromosome"/>
</dbReference>
<keyword evidence="2" id="KW-1185">Reference proteome</keyword>
<accession>A0A679FL38</accession>
<dbReference type="AlphaFoldDB" id="A0A679FL38"/>
<protein>
    <recommendedName>
        <fullName evidence="3">YtzH-like protein</fullName>
    </recommendedName>
</protein>
<proteinExistence type="predicted"/>
<reference evidence="2" key="1">
    <citation type="journal article" date="2020" name="Microbiol. Resour. Announc.">
        <title>Complete Genome Sequence of Geobacillus sp. Strain E55-1, Isolated from Mine Geyser in Japan.</title>
        <authorList>
            <person name="Miyazaki K."/>
            <person name="Hase E."/>
            <person name="Tokito N."/>
        </authorList>
    </citation>
    <scope>NUCLEOTIDE SEQUENCE [LARGE SCALE GENOMIC DNA]</scope>
    <source>
        <strain evidence="2">E55-1</strain>
    </source>
</reference>
<evidence type="ECO:0008006" key="3">
    <source>
        <dbReference type="Google" id="ProtNLM"/>
    </source>
</evidence>
<organism evidence="1 2">
    <name type="scientific">Geobacillus subterraneus</name>
    <dbReference type="NCBI Taxonomy" id="129338"/>
    <lineage>
        <taxon>Bacteria</taxon>
        <taxon>Bacillati</taxon>
        <taxon>Bacillota</taxon>
        <taxon>Bacilli</taxon>
        <taxon>Bacillales</taxon>
        <taxon>Anoxybacillaceae</taxon>
        <taxon>Geobacillus</taxon>
    </lineage>
</organism>
<sequence>MPLDHTHQLTILRDILSEHQLDCCGTVAECEQIERLVKSLLANNEVSANVKDILPNIYAYGQGGKFTADLNAHISAHQRELADWVDQLS</sequence>
<gene>
    <name evidence="1" type="ORF">GsuE55_00380</name>
</gene>
<evidence type="ECO:0000313" key="2">
    <source>
        <dbReference type="Proteomes" id="UP000501421"/>
    </source>
</evidence>
<name>A0A679FL38_9BACL</name>
<dbReference type="EMBL" id="AP022557">
    <property type="protein sequence ID" value="BBW95205.1"/>
    <property type="molecule type" value="Genomic_DNA"/>
</dbReference>
<evidence type="ECO:0000313" key="1">
    <source>
        <dbReference type="EMBL" id="BBW95205.1"/>
    </source>
</evidence>
<dbReference type="Pfam" id="PF14165">
    <property type="entry name" value="YtzH"/>
    <property type="match status" value="1"/>
</dbReference>
<dbReference type="InterPro" id="IPR025547">
    <property type="entry name" value="YtzH"/>
</dbReference>
<dbReference type="RefSeq" id="WP_033844364.1">
    <property type="nucleotide sequence ID" value="NZ_AP022557.1"/>
</dbReference>